<organism evidence="2 6">
    <name type="scientific">Durio zibethinus</name>
    <name type="common">Durian</name>
    <dbReference type="NCBI Taxonomy" id="66656"/>
    <lineage>
        <taxon>Eukaryota</taxon>
        <taxon>Viridiplantae</taxon>
        <taxon>Streptophyta</taxon>
        <taxon>Embryophyta</taxon>
        <taxon>Tracheophyta</taxon>
        <taxon>Spermatophyta</taxon>
        <taxon>Magnoliopsida</taxon>
        <taxon>eudicotyledons</taxon>
        <taxon>Gunneridae</taxon>
        <taxon>Pentapetalae</taxon>
        <taxon>rosids</taxon>
        <taxon>malvids</taxon>
        <taxon>Malvales</taxon>
        <taxon>Malvaceae</taxon>
        <taxon>Helicteroideae</taxon>
        <taxon>Durio</taxon>
    </lineage>
</organism>
<dbReference type="RefSeq" id="XP_022738849.1">
    <property type="nucleotide sequence ID" value="XM_022883114.1"/>
</dbReference>
<dbReference type="AlphaFoldDB" id="A0A6P5YFM3"/>
<protein>
    <submittedName>
        <fullName evidence="3 4">Uncharacterized protein LOC111291406 isoform X1</fullName>
    </submittedName>
</protein>
<evidence type="ECO:0000313" key="3">
    <source>
        <dbReference type="RefSeq" id="XP_022738848.1"/>
    </source>
</evidence>
<dbReference type="RefSeq" id="XP_022738848.1">
    <property type="nucleotide sequence ID" value="XM_022883113.1"/>
</dbReference>
<evidence type="ECO:0000313" key="6">
    <source>
        <dbReference type="RefSeq" id="XP_022738851.1"/>
    </source>
</evidence>
<evidence type="ECO:0000313" key="2">
    <source>
        <dbReference type="Proteomes" id="UP000515121"/>
    </source>
</evidence>
<dbReference type="KEGG" id="dzi:111291406"/>
<feature type="region of interest" description="Disordered" evidence="1">
    <location>
        <begin position="25"/>
        <end position="63"/>
    </location>
</feature>
<sequence length="103" mass="11526">MGASKVASTKNYSINRNLTNLQMTAPYHTIQESTSRNHGDDSNSSLVTDRRHSRKGKHNSSYIVSSSSAERCMVFFPVGFRPVGLKLAARWSLSEANLFFQSR</sequence>
<dbReference type="Proteomes" id="UP000515121">
    <property type="component" value="Unplaced"/>
</dbReference>
<dbReference type="RefSeq" id="XP_022738851.1">
    <property type="nucleotide sequence ID" value="XM_022883116.1"/>
</dbReference>
<evidence type="ECO:0000313" key="5">
    <source>
        <dbReference type="RefSeq" id="XP_022738850.1"/>
    </source>
</evidence>
<evidence type="ECO:0000256" key="1">
    <source>
        <dbReference type="SAM" id="MobiDB-lite"/>
    </source>
</evidence>
<dbReference type="RefSeq" id="XP_022738850.1">
    <property type="nucleotide sequence ID" value="XM_022883115.1"/>
</dbReference>
<reference evidence="3 4" key="1">
    <citation type="submission" date="2025-04" db="UniProtKB">
        <authorList>
            <consortium name="RefSeq"/>
        </authorList>
    </citation>
    <scope>IDENTIFICATION</scope>
    <source>
        <tissue evidence="3 4">Fruit stalk</tissue>
    </source>
</reference>
<accession>A0A6P5YFM3</accession>
<keyword evidence="2" id="KW-1185">Reference proteome</keyword>
<proteinExistence type="predicted"/>
<evidence type="ECO:0000313" key="4">
    <source>
        <dbReference type="RefSeq" id="XP_022738849.1"/>
    </source>
</evidence>
<name>A0A6P5YFM3_DURZI</name>
<gene>
    <name evidence="3 4 5 6" type="primary">LOC111291406</name>
</gene>
<dbReference type="GeneID" id="111291406"/>